<name>A0A037ZHR9_9RHOB</name>
<dbReference type="Gene3D" id="3.30.420.180">
    <property type="entry name" value="CobE/GbiG C-terminal domain"/>
    <property type="match status" value="1"/>
</dbReference>
<keyword evidence="2" id="KW-0489">Methyltransferase</keyword>
<dbReference type="InterPro" id="IPR036518">
    <property type="entry name" value="CobE/GbiG_C_sf"/>
</dbReference>
<dbReference type="GO" id="GO:0032259">
    <property type="term" value="P:methylation"/>
    <property type="evidence" value="ECO:0007669"/>
    <property type="project" value="UniProtKB-KW"/>
</dbReference>
<organism evidence="2 3">
    <name type="scientific">Actibacterium mucosum KCTC 23349</name>
    <dbReference type="NCBI Taxonomy" id="1454373"/>
    <lineage>
        <taxon>Bacteria</taxon>
        <taxon>Pseudomonadati</taxon>
        <taxon>Pseudomonadota</taxon>
        <taxon>Alphaproteobacteria</taxon>
        <taxon>Rhodobacterales</taxon>
        <taxon>Roseobacteraceae</taxon>
        <taxon>Actibacterium</taxon>
    </lineage>
</organism>
<dbReference type="AlphaFoldDB" id="A0A037ZHR9"/>
<keyword evidence="3" id="KW-1185">Reference proteome</keyword>
<keyword evidence="2" id="KW-0808">Transferase</keyword>
<dbReference type="GO" id="GO:0009236">
    <property type="term" value="P:cobalamin biosynthetic process"/>
    <property type="evidence" value="ECO:0007669"/>
    <property type="project" value="InterPro"/>
</dbReference>
<dbReference type="EMBL" id="JFKE01000005">
    <property type="protein sequence ID" value="KAJ55174.1"/>
    <property type="molecule type" value="Genomic_DNA"/>
</dbReference>
<comment type="caution">
    <text evidence="2">The sequence shown here is derived from an EMBL/GenBank/DDBJ whole genome shotgun (WGS) entry which is preliminary data.</text>
</comment>
<accession>A0A037ZHR9</accession>
<dbReference type="Pfam" id="PF01890">
    <property type="entry name" value="CbiG_C"/>
    <property type="match status" value="1"/>
</dbReference>
<proteinExistence type="predicted"/>
<dbReference type="InterPro" id="IPR002750">
    <property type="entry name" value="CobE/GbiG_C"/>
</dbReference>
<evidence type="ECO:0000313" key="3">
    <source>
        <dbReference type="Proteomes" id="UP000026249"/>
    </source>
</evidence>
<dbReference type="SUPFAM" id="SSF159664">
    <property type="entry name" value="CobE/GbiG C-terminal domain-like"/>
    <property type="match status" value="1"/>
</dbReference>
<evidence type="ECO:0000259" key="1">
    <source>
        <dbReference type="Pfam" id="PF01890"/>
    </source>
</evidence>
<dbReference type="OrthoDB" id="7475241at2"/>
<reference evidence="2 3" key="1">
    <citation type="submission" date="2014-03" db="EMBL/GenBank/DDBJ databases">
        <title>Draft Genome Sequence of Actibacterium mucosum KCTC 23349, a Marine Alphaproteobacterium with Complex Ionic Requirements Isolated from Mediterranean Seawater at Malvarrosa Beach, Valencia, Spain.</title>
        <authorList>
            <person name="Arahal D.R."/>
            <person name="Shao Z."/>
            <person name="Lai Q."/>
            <person name="Pujalte M.J."/>
        </authorList>
    </citation>
    <scope>NUCLEOTIDE SEQUENCE [LARGE SCALE GENOMIC DNA]</scope>
    <source>
        <strain evidence="2 3">KCTC 23349</strain>
    </source>
</reference>
<evidence type="ECO:0000313" key="2">
    <source>
        <dbReference type="EMBL" id="KAJ55174.1"/>
    </source>
</evidence>
<dbReference type="GO" id="GO:0008168">
    <property type="term" value="F:methyltransferase activity"/>
    <property type="evidence" value="ECO:0007669"/>
    <property type="project" value="UniProtKB-KW"/>
</dbReference>
<dbReference type="Proteomes" id="UP000026249">
    <property type="component" value="Unassembled WGS sequence"/>
</dbReference>
<protein>
    <submittedName>
        <fullName evidence="2">Precorrin methylase</fullName>
    </submittedName>
</protein>
<sequence>MIVAGFGMRNGTNATSLRDALRGAAGAHTVQALATLESKAAMLAPLADVLNLPLITLSPDALQRVATPTQSAASLAAHGSGSVAEAAALIAAGPGASLWSPRHVSGDGMATCAIAVGGLA</sequence>
<dbReference type="STRING" id="1454373.ACMU_15575"/>
<feature type="domain" description="CobE/GbiG C-terminal" evidence="1">
    <location>
        <begin position="2"/>
        <end position="115"/>
    </location>
</feature>
<gene>
    <name evidence="2" type="ORF">ACMU_15575</name>
</gene>